<dbReference type="RefSeq" id="XP_002679966.1">
    <property type="nucleotide sequence ID" value="XM_002679920.2"/>
</dbReference>
<comment type="catalytic activity">
    <reaction evidence="8">
        <text>(6S)-5,6,7,8-tetrahydrofolyl-(gamma-L-Glu)(n) + (n-1) H2O = (6S)-5,6,7,8-tetrahydrofolate + (n-1) L-glutamate</text>
        <dbReference type="Rhea" id="RHEA:56784"/>
        <dbReference type="Rhea" id="RHEA-COMP:14738"/>
        <dbReference type="ChEBI" id="CHEBI:15377"/>
        <dbReference type="ChEBI" id="CHEBI:29985"/>
        <dbReference type="ChEBI" id="CHEBI:57453"/>
        <dbReference type="ChEBI" id="CHEBI:141005"/>
        <dbReference type="EC" id="3.4.19.9"/>
    </reaction>
</comment>
<dbReference type="AlphaFoldDB" id="D2V7A7"/>
<dbReference type="GO" id="GO:0005773">
    <property type="term" value="C:vacuole"/>
    <property type="evidence" value="ECO:0007669"/>
    <property type="project" value="TreeGrafter"/>
</dbReference>
<dbReference type="GeneID" id="8861600"/>
<dbReference type="OMA" id="CHEDIDH"/>
<dbReference type="FunFam" id="3.40.50.880:FF:000024">
    <property type="entry name" value="Folate gamma-glutamyl hydrolase"/>
    <property type="match status" value="1"/>
</dbReference>
<organism evidence="10">
    <name type="scientific">Naegleria gruberi</name>
    <name type="common">Amoeba</name>
    <dbReference type="NCBI Taxonomy" id="5762"/>
    <lineage>
        <taxon>Eukaryota</taxon>
        <taxon>Discoba</taxon>
        <taxon>Heterolobosea</taxon>
        <taxon>Tetramitia</taxon>
        <taxon>Eutetramitia</taxon>
        <taxon>Vahlkampfiidae</taxon>
        <taxon>Naegleria</taxon>
    </lineage>
</organism>
<accession>D2V7A7</accession>
<dbReference type="Gene3D" id="3.40.50.880">
    <property type="match status" value="1"/>
</dbReference>
<dbReference type="SUPFAM" id="SSF52317">
    <property type="entry name" value="Class I glutamine amidotransferase-like"/>
    <property type="match status" value="1"/>
</dbReference>
<evidence type="ECO:0000256" key="1">
    <source>
        <dbReference type="ARBA" id="ARBA00004239"/>
    </source>
</evidence>
<dbReference type="InterPro" id="IPR029062">
    <property type="entry name" value="Class_I_gatase-like"/>
</dbReference>
<feature type="active site" evidence="8">
    <location>
        <position position="228"/>
    </location>
</feature>
<evidence type="ECO:0000256" key="5">
    <source>
        <dbReference type="ARBA" id="ARBA00022729"/>
    </source>
</evidence>
<evidence type="ECO:0000256" key="6">
    <source>
        <dbReference type="ARBA" id="ARBA00022801"/>
    </source>
</evidence>
<dbReference type="Pfam" id="PF07722">
    <property type="entry name" value="Peptidase_C26"/>
    <property type="match status" value="1"/>
</dbReference>
<comment type="similarity">
    <text evidence="2">Belongs to the peptidase C26 family.</text>
</comment>
<protein>
    <recommendedName>
        <fullName evidence="3 8">folate gamma-glutamyl hydrolase</fullName>
        <ecNumber evidence="3 8">3.4.19.9</ecNumber>
    </recommendedName>
</protein>
<evidence type="ECO:0000256" key="3">
    <source>
        <dbReference type="ARBA" id="ARBA00012886"/>
    </source>
</evidence>
<comment type="subcellular location">
    <subcellularLocation>
        <location evidence="1">Secreted</location>
        <location evidence="1">Extracellular space</location>
    </subcellularLocation>
</comment>
<dbReference type="EMBL" id="GG738855">
    <property type="protein sequence ID" value="EFC47222.1"/>
    <property type="molecule type" value="Genomic_DNA"/>
</dbReference>
<dbReference type="GO" id="GO:0005576">
    <property type="term" value="C:extracellular region"/>
    <property type="evidence" value="ECO:0007669"/>
    <property type="project" value="UniProtKB-SubCell"/>
</dbReference>
<dbReference type="PROSITE" id="PS51273">
    <property type="entry name" value="GATASE_TYPE_1"/>
    <property type="match status" value="1"/>
</dbReference>
<name>D2V7A7_NAEGR</name>
<evidence type="ECO:0000313" key="10">
    <source>
        <dbReference type="Proteomes" id="UP000006671"/>
    </source>
</evidence>
<dbReference type="STRING" id="5762.D2V7A7"/>
<dbReference type="MEROPS" id="C26.001"/>
<dbReference type="PANTHER" id="PTHR11315">
    <property type="entry name" value="PROTEASE FAMILY C26 GAMMA-GLUTAMYL HYDROLASE"/>
    <property type="match status" value="1"/>
</dbReference>
<evidence type="ECO:0000256" key="4">
    <source>
        <dbReference type="ARBA" id="ARBA00022525"/>
    </source>
</evidence>
<feature type="active site" description="Proton donor" evidence="7">
    <location>
        <position position="228"/>
    </location>
</feature>
<dbReference type="InParanoid" id="D2V7A7"/>
<dbReference type="OrthoDB" id="64220at2759"/>
<proteinExistence type="inferred from homology"/>
<dbReference type="Proteomes" id="UP000006671">
    <property type="component" value="Unassembled WGS sequence"/>
</dbReference>
<dbReference type="GO" id="GO:0046900">
    <property type="term" value="P:tetrahydrofolylpolyglutamate metabolic process"/>
    <property type="evidence" value="ECO:0007669"/>
    <property type="project" value="TreeGrafter"/>
</dbReference>
<dbReference type="EC" id="3.4.19.9" evidence="3 8"/>
<keyword evidence="6 8" id="KW-0378">Hydrolase</keyword>
<keyword evidence="5" id="KW-0732">Signal</keyword>
<feature type="non-terminal residue" evidence="9">
    <location>
        <position position="301"/>
    </location>
</feature>
<reference evidence="9 10" key="1">
    <citation type="journal article" date="2010" name="Cell">
        <title>The genome of Naegleria gruberi illuminates early eukaryotic versatility.</title>
        <authorList>
            <person name="Fritz-Laylin L.K."/>
            <person name="Prochnik S.E."/>
            <person name="Ginger M.L."/>
            <person name="Dacks J.B."/>
            <person name="Carpenter M.L."/>
            <person name="Field M.C."/>
            <person name="Kuo A."/>
            <person name="Paredez A."/>
            <person name="Chapman J."/>
            <person name="Pham J."/>
            <person name="Shu S."/>
            <person name="Neupane R."/>
            <person name="Cipriano M."/>
            <person name="Mancuso J."/>
            <person name="Tu H."/>
            <person name="Salamov A."/>
            <person name="Lindquist E."/>
            <person name="Shapiro H."/>
            <person name="Lucas S."/>
            <person name="Grigoriev I.V."/>
            <person name="Cande W.Z."/>
            <person name="Fulton C."/>
            <person name="Rokhsar D.S."/>
            <person name="Dawson S.C."/>
        </authorList>
    </citation>
    <scope>NUCLEOTIDE SEQUENCE [LARGE SCALE GENOMIC DNA]</scope>
    <source>
        <strain evidence="9 10">NEG-M</strain>
    </source>
</reference>
<dbReference type="eggNOG" id="KOG1559">
    <property type="taxonomic scope" value="Eukaryota"/>
</dbReference>
<dbReference type="VEuPathDB" id="AmoebaDB:NAEGRDRAFT_2938"/>
<dbReference type="InterPro" id="IPR015527">
    <property type="entry name" value="Pept_C26_g-glut_hydrolase"/>
</dbReference>
<feature type="active site" description="Nucleophile" evidence="7 8">
    <location>
        <position position="111"/>
    </location>
</feature>
<evidence type="ECO:0000313" key="9">
    <source>
        <dbReference type="EMBL" id="EFC47222.1"/>
    </source>
</evidence>
<dbReference type="PANTHER" id="PTHR11315:SF0">
    <property type="entry name" value="FOLATE GAMMA-GLUTAMYL HYDROLASE"/>
    <property type="match status" value="1"/>
</dbReference>
<dbReference type="PROSITE" id="PS51275">
    <property type="entry name" value="PEPTIDASE_C26_GGH"/>
    <property type="match status" value="1"/>
</dbReference>
<dbReference type="GO" id="GO:0034722">
    <property type="term" value="F:gamma-glutamyl-peptidase activity"/>
    <property type="evidence" value="ECO:0007669"/>
    <property type="project" value="UniProtKB-UniRule"/>
</dbReference>
<sequence length="301" mass="34267">KTNDRPIIGIIAQPTGRTLSRYGNTYIAASYVKYVESGGARVVPIPYNLPESQLRTLFESLNGVVFPGGGTDLTNNDGSWTPYLKTLGLFVKWSMESYDKNQDSFPIWGTCLGMQSLTIILSGDSNILAGGFDSYNISMPLNFTNSIPDTKKMSRIFNNCPISYMNTLATQPVTLNNHHYGVPIPSWMTNQKLTSENLLLAINKDRNGKGFISLYENKRYPIYASQFHPEKIAFEWCHEDIDHSFDSLQANMYFSQFFVNEARKSQHKFQNEQSELASLIYNYNPVYTYPVEPDFAQCYFF</sequence>
<keyword evidence="10" id="KW-1185">Reference proteome</keyword>
<evidence type="ECO:0000256" key="2">
    <source>
        <dbReference type="ARBA" id="ARBA00011083"/>
    </source>
</evidence>
<dbReference type="KEGG" id="ngr:NAEGRDRAFT_2938"/>
<evidence type="ECO:0000256" key="8">
    <source>
        <dbReference type="PROSITE-ProRule" id="PRU00607"/>
    </source>
</evidence>
<feature type="non-terminal residue" evidence="9">
    <location>
        <position position="1"/>
    </location>
</feature>
<dbReference type="InterPro" id="IPR011697">
    <property type="entry name" value="Peptidase_C26"/>
</dbReference>
<gene>
    <name evidence="9" type="ORF">NAEGRDRAFT_2938</name>
</gene>
<evidence type="ECO:0000256" key="7">
    <source>
        <dbReference type="PIRSR" id="PIRSR615527-1"/>
    </source>
</evidence>
<keyword evidence="4" id="KW-0964">Secreted</keyword>